<gene>
    <name evidence="1" type="ORF">SAMN04489716_2715</name>
</gene>
<reference evidence="1 2" key="1">
    <citation type="submission" date="2016-10" db="EMBL/GenBank/DDBJ databases">
        <authorList>
            <person name="de Groot N.N."/>
        </authorList>
    </citation>
    <scope>NUCLEOTIDE SEQUENCE [LARGE SCALE GENOMIC DNA]</scope>
    <source>
        <strain evidence="1 2">DSM 43941</strain>
    </source>
</reference>
<organism evidence="1 2">
    <name type="scientific">Actinoplanes derwentensis</name>
    <dbReference type="NCBI Taxonomy" id="113562"/>
    <lineage>
        <taxon>Bacteria</taxon>
        <taxon>Bacillati</taxon>
        <taxon>Actinomycetota</taxon>
        <taxon>Actinomycetes</taxon>
        <taxon>Micromonosporales</taxon>
        <taxon>Micromonosporaceae</taxon>
        <taxon>Actinoplanes</taxon>
    </lineage>
</organism>
<dbReference type="AlphaFoldDB" id="A0A1H1Y5Q8"/>
<sequence length="132" mass="13778">MAIIAFTVAVRQSDLVKLESYNLAFAELRLGNRDQARKLLNECREQSGPSFVPYLAIGAAALAVADGDHPLAARMIGVADSAFAVAGEGPGADDAAELAKAHTAAVEALGEDKFADYRADGALWELDAVFAA</sequence>
<keyword evidence="2" id="KW-1185">Reference proteome</keyword>
<proteinExistence type="predicted"/>
<protein>
    <recommendedName>
        <fullName evidence="3">Tetratricopeptide repeat-containing protein</fullName>
    </recommendedName>
</protein>
<evidence type="ECO:0000313" key="1">
    <source>
        <dbReference type="EMBL" id="SDT16732.1"/>
    </source>
</evidence>
<dbReference type="EMBL" id="LT629758">
    <property type="protein sequence ID" value="SDT16732.1"/>
    <property type="molecule type" value="Genomic_DNA"/>
</dbReference>
<evidence type="ECO:0000313" key="2">
    <source>
        <dbReference type="Proteomes" id="UP000198688"/>
    </source>
</evidence>
<name>A0A1H1Y5Q8_9ACTN</name>
<accession>A0A1H1Y5Q8</accession>
<dbReference type="Proteomes" id="UP000198688">
    <property type="component" value="Chromosome I"/>
</dbReference>
<dbReference type="STRING" id="113562.SAMN04489716_2715"/>
<evidence type="ECO:0008006" key="3">
    <source>
        <dbReference type="Google" id="ProtNLM"/>
    </source>
</evidence>